<dbReference type="Pfam" id="PF00589">
    <property type="entry name" value="Phage_integrase"/>
    <property type="match status" value="1"/>
</dbReference>
<dbReference type="Gene3D" id="1.10.443.10">
    <property type="entry name" value="Intergrase catalytic core"/>
    <property type="match status" value="1"/>
</dbReference>
<dbReference type="PROSITE" id="PS51898">
    <property type="entry name" value="TYR_RECOMBINASE"/>
    <property type="match status" value="1"/>
</dbReference>
<name>A0A0F9KG92_9ZZZZ</name>
<accession>A0A0F9KG92</accession>
<reference evidence="4" key="1">
    <citation type="journal article" date="2015" name="Nature">
        <title>Complex archaea that bridge the gap between prokaryotes and eukaryotes.</title>
        <authorList>
            <person name="Spang A."/>
            <person name="Saw J.H."/>
            <person name="Jorgensen S.L."/>
            <person name="Zaremba-Niedzwiedzka K."/>
            <person name="Martijn J."/>
            <person name="Lind A.E."/>
            <person name="van Eijk R."/>
            <person name="Schleper C."/>
            <person name="Guy L."/>
            <person name="Ettema T.J."/>
        </authorList>
    </citation>
    <scope>NUCLEOTIDE SEQUENCE</scope>
</reference>
<dbReference type="InterPro" id="IPR011010">
    <property type="entry name" value="DNA_brk_join_enz"/>
</dbReference>
<dbReference type="PANTHER" id="PTHR30349">
    <property type="entry name" value="PHAGE INTEGRASE-RELATED"/>
    <property type="match status" value="1"/>
</dbReference>
<dbReference type="AlphaFoldDB" id="A0A0F9KG92"/>
<dbReference type="InterPro" id="IPR002104">
    <property type="entry name" value="Integrase_catalytic"/>
</dbReference>
<dbReference type="GO" id="GO:0015074">
    <property type="term" value="P:DNA integration"/>
    <property type="evidence" value="ECO:0007669"/>
    <property type="project" value="InterPro"/>
</dbReference>
<feature type="domain" description="Tyr recombinase" evidence="3">
    <location>
        <begin position="2"/>
        <end position="195"/>
    </location>
</feature>
<evidence type="ECO:0000256" key="2">
    <source>
        <dbReference type="ARBA" id="ARBA00023172"/>
    </source>
</evidence>
<sequence>MTSPKTLTPDQCKLLLEALSESMPSEKQQARRTRNVTMTVTMLETGIRVGELCKLHIDDLWYHNDPVASLIVGKDIAKTNEERLIPISQKLNTQLLLMHADIWSWDKSHTTHFAFSGPKPSVWLTIRTVERIILDAGKKAFNQTVTPHMLRHTFATRMMRKTNARIVQTLLGHASLQSTQIYTHPNTEDLFDAIHS</sequence>
<dbReference type="SUPFAM" id="SSF56349">
    <property type="entry name" value="DNA breaking-rejoining enzymes"/>
    <property type="match status" value="1"/>
</dbReference>
<dbReference type="InterPro" id="IPR013762">
    <property type="entry name" value="Integrase-like_cat_sf"/>
</dbReference>
<dbReference type="GO" id="GO:0006310">
    <property type="term" value="P:DNA recombination"/>
    <property type="evidence" value="ECO:0007669"/>
    <property type="project" value="UniProtKB-KW"/>
</dbReference>
<dbReference type="CDD" id="cd00397">
    <property type="entry name" value="DNA_BRE_C"/>
    <property type="match status" value="1"/>
</dbReference>
<dbReference type="InterPro" id="IPR050090">
    <property type="entry name" value="Tyrosine_recombinase_XerCD"/>
</dbReference>
<dbReference type="EMBL" id="LAZR01013615">
    <property type="protein sequence ID" value="KKM21143.1"/>
    <property type="molecule type" value="Genomic_DNA"/>
</dbReference>
<protein>
    <recommendedName>
        <fullName evidence="3">Tyr recombinase domain-containing protein</fullName>
    </recommendedName>
</protein>
<evidence type="ECO:0000313" key="4">
    <source>
        <dbReference type="EMBL" id="KKM21143.1"/>
    </source>
</evidence>
<comment type="caution">
    <text evidence="4">The sequence shown here is derived from an EMBL/GenBank/DDBJ whole genome shotgun (WGS) entry which is preliminary data.</text>
</comment>
<dbReference type="GO" id="GO:0003677">
    <property type="term" value="F:DNA binding"/>
    <property type="evidence" value="ECO:0007669"/>
    <property type="project" value="UniProtKB-KW"/>
</dbReference>
<gene>
    <name evidence="4" type="ORF">LCGC14_1638400</name>
</gene>
<dbReference type="PANTHER" id="PTHR30349:SF41">
    <property type="entry name" value="INTEGRASE_RECOMBINASE PROTEIN MJ0367-RELATED"/>
    <property type="match status" value="1"/>
</dbReference>
<proteinExistence type="predicted"/>
<keyword evidence="2" id="KW-0233">DNA recombination</keyword>
<organism evidence="4">
    <name type="scientific">marine sediment metagenome</name>
    <dbReference type="NCBI Taxonomy" id="412755"/>
    <lineage>
        <taxon>unclassified sequences</taxon>
        <taxon>metagenomes</taxon>
        <taxon>ecological metagenomes</taxon>
    </lineage>
</organism>
<evidence type="ECO:0000256" key="1">
    <source>
        <dbReference type="ARBA" id="ARBA00023125"/>
    </source>
</evidence>
<keyword evidence="1" id="KW-0238">DNA-binding</keyword>
<evidence type="ECO:0000259" key="3">
    <source>
        <dbReference type="PROSITE" id="PS51898"/>
    </source>
</evidence>